<evidence type="ECO:0000256" key="9">
    <source>
        <dbReference type="ARBA" id="ARBA00023146"/>
    </source>
</evidence>
<dbReference type="SUPFAM" id="SSF52954">
    <property type="entry name" value="Class II aaRS ABD-related"/>
    <property type="match status" value="1"/>
</dbReference>
<evidence type="ECO:0000256" key="1">
    <source>
        <dbReference type="ARBA" id="ARBA00008226"/>
    </source>
</evidence>
<dbReference type="RefSeq" id="WP_165566570.1">
    <property type="nucleotide sequence ID" value="NZ_SAYU02000030.1"/>
</dbReference>
<reference evidence="14" key="1">
    <citation type="submission" date="2020-03" db="EMBL/GenBank/DDBJ databases">
        <title>Phycicoccus flavus sp. nov., a novel endophytic actinobacterium isolated from branch of Kandelia candel.</title>
        <authorList>
            <person name="Tuo L."/>
        </authorList>
    </citation>
    <scope>NUCLEOTIDE SEQUENCE</scope>
    <source>
        <strain evidence="14">CMS6Z-2</strain>
    </source>
</reference>
<dbReference type="SUPFAM" id="SSF55681">
    <property type="entry name" value="Class II aaRS and biotin synthetases"/>
    <property type="match status" value="1"/>
</dbReference>
<dbReference type="GO" id="GO:0004821">
    <property type="term" value="F:histidine-tRNA ligase activity"/>
    <property type="evidence" value="ECO:0007669"/>
    <property type="project" value="UniProtKB-UniRule"/>
</dbReference>
<dbReference type="InterPro" id="IPR015807">
    <property type="entry name" value="His-tRNA-ligase"/>
</dbReference>
<feature type="binding site" evidence="12">
    <location>
        <position position="125"/>
    </location>
    <ligand>
        <name>L-histidine</name>
        <dbReference type="ChEBI" id="CHEBI:57595"/>
    </ligand>
</feature>
<dbReference type="PIRSF" id="PIRSF001549">
    <property type="entry name" value="His-tRNA_synth"/>
    <property type="match status" value="1"/>
</dbReference>
<keyword evidence="6" id="KW-0547">Nucleotide-binding</keyword>
<feature type="domain" description="Aminoacyl-transfer RNA synthetases class-II family profile" evidence="13">
    <location>
        <begin position="32"/>
        <end position="357"/>
    </location>
</feature>
<evidence type="ECO:0000256" key="6">
    <source>
        <dbReference type="ARBA" id="ARBA00022741"/>
    </source>
</evidence>
<gene>
    <name evidence="14" type="ORF">EPD83_010475</name>
</gene>
<comment type="catalytic activity">
    <reaction evidence="10">
        <text>tRNA(His) + L-histidine + ATP = L-histidyl-tRNA(His) + AMP + diphosphate + H(+)</text>
        <dbReference type="Rhea" id="RHEA:17313"/>
        <dbReference type="Rhea" id="RHEA-COMP:9665"/>
        <dbReference type="Rhea" id="RHEA-COMP:9689"/>
        <dbReference type="ChEBI" id="CHEBI:15378"/>
        <dbReference type="ChEBI" id="CHEBI:30616"/>
        <dbReference type="ChEBI" id="CHEBI:33019"/>
        <dbReference type="ChEBI" id="CHEBI:57595"/>
        <dbReference type="ChEBI" id="CHEBI:78442"/>
        <dbReference type="ChEBI" id="CHEBI:78527"/>
        <dbReference type="ChEBI" id="CHEBI:456215"/>
        <dbReference type="EC" id="6.1.1.21"/>
    </reaction>
</comment>
<dbReference type="PANTHER" id="PTHR11476:SF7">
    <property type="entry name" value="HISTIDINE--TRNA LIGASE"/>
    <property type="match status" value="1"/>
</dbReference>
<evidence type="ECO:0000256" key="7">
    <source>
        <dbReference type="ARBA" id="ARBA00022840"/>
    </source>
</evidence>
<proteinExistence type="inferred from homology"/>
<evidence type="ECO:0000256" key="3">
    <source>
        <dbReference type="ARBA" id="ARBA00012815"/>
    </source>
</evidence>
<dbReference type="EMBL" id="SAYU02000030">
    <property type="protein sequence ID" value="NHA68471.1"/>
    <property type="molecule type" value="Genomic_DNA"/>
</dbReference>
<feature type="binding site" evidence="12">
    <location>
        <begin position="292"/>
        <end position="293"/>
    </location>
    <ligand>
        <name>L-histidine</name>
        <dbReference type="ChEBI" id="CHEBI:57595"/>
    </ligand>
</feature>
<sequence length="456" mass="49283">MPAPESARAVKVTPISGFPELLPAERLAELHVLDVIREVFELHGFTPLETRAVEPVERLLGKGGDADKEIYGVTRLAARSDERGGTDGGLGLHFDLTVPFARYVLEHAGRLHFPFRRYQVQRVWRGERPQEGRYREFTQADIDVVDVGELPPHLEAEMPLVVAEAFRRLPVGEFRILVNNRKVPEGFYLGLGLTDVQGTLRVVDKLDKIGAEKVRDLLLEGGATAEQAEQVLALASIRTADTSFVERVRALGVSHPTLDEGLAALAAVVRAGEEQAPGTLVADLAIARGLDYYTGTVYETQLVGAEDWGSVSSGGRYDSLASDGRTTYPGVGISIGVTRLVQLLLARRGLTATRSTPAAVLVAVVDEESRRRSDTVAAALRARGVPCEVAPAAARFGKQIRYADRRGIPYVWFPGAAEDGGDQVKDIRSGAQTDADATTWVCPPADLRPAVVVTAP</sequence>
<dbReference type="InterPro" id="IPR041715">
    <property type="entry name" value="HisRS-like_core"/>
</dbReference>
<keyword evidence="7" id="KW-0067">ATP-binding</keyword>
<dbReference type="Proteomes" id="UP000287866">
    <property type="component" value="Unassembled WGS sequence"/>
</dbReference>
<dbReference type="Gene3D" id="3.40.50.800">
    <property type="entry name" value="Anticodon-binding domain"/>
    <property type="match status" value="1"/>
</dbReference>
<feature type="binding site" evidence="12">
    <location>
        <position position="143"/>
    </location>
    <ligand>
        <name>L-histidine</name>
        <dbReference type="ChEBI" id="CHEBI:57595"/>
    </ligand>
</feature>
<evidence type="ECO:0000313" key="14">
    <source>
        <dbReference type="EMBL" id="NHA68471.1"/>
    </source>
</evidence>
<feature type="binding site" evidence="12">
    <location>
        <begin position="95"/>
        <end position="97"/>
    </location>
    <ligand>
        <name>L-histidine</name>
        <dbReference type="ChEBI" id="CHEBI:57595"/>
    </ligand>
</feature>
<keyword evidence="9" id="KW-0030">Aminoacyl-tRNA synthetase</keyword>
<dbReference type="CDD" id="cd00773">
    <property type="entry name" value="HisRS-like_core"/>
    <property type="match status" value="1"/>
</dbReference>
<keyword evidence="15" id="KW-1185">Reference proteome</keyword>
<dbReference type="InterPro" id="IPR004516">
    <property type="entry name" value="HisRS/HisZ"/>
</dbReference>
<protein>
    <recommendedName>
        <fullName evidence="4 11">Histidine--tRNA ligase</fullName>
        <ecNumber evidence="3 11">6.1.1.21</ecNumber>
    </recommendedName>
</protein>
<evidence type="ECO:0000259" key="13">
    <source>
        <dbReference type="PROSITE" id="PS50862"/>
    </source>
</evidence>
<dbReference type="GO" id="GO:0005737">
    <property type="term" value="C:cytoplasm"/>
    <property type="evidence" value="ECO:0007669"/>
    <property type="project" value="UniProtKB-UniRule"/>
</dbReference>
<dbReference type="Pfam" id="PF03129">
    <property type="entry name" value="HGTP_anticodon"/>
    <property type="match status" value="1"/>
</dbReference>
<evidence type="ECO:0000256" key="12">
    <source>
        <dbReference type="PIRSR" id="PIRSR001549-1"/>
    </source>
</evidence>
<evidence type="ECO:0000256" key="4">
    <source>
        <dbReference type="ARBA" id="ARBA00017399"/>
    </source>
</evidence>
<name>A0A8T6R8D8_9MICO</name>
<evidence type="ECO:0000256" key="2">
    <source>
        <dbReference type="ARBA" id="ARBA00011738"/>
    </source>
</evidence>
<evidence type="ECO:0000313" key="15">
    <source>
        <dbReference type="Proteomes" id="UP000287866"/>
    </source>
</evidence>
<dbReference type="PANTHER" id="PTHR11476">
    <property type="entry name" value="HISTIDYL-TRNA SYNTHETASE"/>
    <property type="match status" value="1"/>
</dbReference>
<keyword evidence="5" id="KW-0963">Cytoplasm</keyword>
<dbReference type="InterPro" id="IPR004154">
    <property type="entry name" value="Anticodon-bd"/>
</dbReference>
<comment type="subunit">
    <text evidence="2">Homodimer.</text>
</comment>
<organism evidence="14 15">
    <name type="scientific">Phycicoccus flavus</name>
    <dbReference type="NCBI Taxonomy" id="2502783"/>
    <lineage>
        <taxon>Bacteria</taxon>
        <taxon>Bacillati</taxon>
        <taxon>Actinomycetota</taxon>
        <taxon>Actinomycetes</taxon>
        <taxon>Micrococcales</taxon>
        <taxon>Intrasporangiaceae</taxon>
        <taxon>Phycicoccus</taxon>
    </lineage>
</organism>
<dbReference type="GO" id="GO:0005524">
    <property type="term" value="F:ATP binding"/>
    <property type="evidence" value="ECO:0007669"/>
    <property type="project" value="UniProtKB-KW"/>
</dbReference>
<keyword evidence="8" id="KW-0648">Protein biosynthesis</keyword>
<dbReference type="InterPro" id="IPR036621">
    <property type="entry name" value="Anticodon-bd_dom_sf"/>
</dbReference>
<evidence type="ECO:0000256" key="8">
    <source>
        <dbReference type="ARBA" id="ARBA00022917"/>
    </source>
</evidence>
<accession>A0A8T6R8D8</accession>
<evidence type="ECO:0000256" key="5">
    <source>
        <dbReference type="ARBA" id="ARBA00022490"/>
    </source>
</evidence>
<evidence type="ECO:0000256" key="10">
    <source>
        <dbReference type="ARBA" id="ARBA00047639"/>
    </source>
</evidence>
<dbReference type="Pfam" id="PF13393">
    <property type="entry name" value="tRNA-synt_His"/>
    <property type="match status" value="1"/>
</dbReference>
<keyword evidence="14" id="KW-0436">Ligase</keyword>
<dbReference type="EC" id="6.1.1.21" evidence="3 11"/>
<dbReference type="InterPro" id="IPR045864">
    <property type="entry name" value="aa-tRNA-synth_II/BPL/LPL"/>
</dbReference>
<dbReference type="NCBIfam" id="TIGR00442">
    <property type="entry name" value="hisS"/>
    <property type="match status" value="1"/>
</dbReference>
<dbReference type="Gene3D" id="3.30.930.10">
    <property type="entry name" value="Bira Bifunctional Protein, Domain 2"/>
    <property type="match status" value="1"/>
</dbReference>
<dbReference type="AlphaFoldDB" id="A0A8T6R8D8"/>
<dbReference type="GO" id="GO:0006427">
    <property type="term" value="P:histidyl-tRNA aminoacylation"/>
    <property type="evidence" value="ECO:0007669"/>
    <property type="project" value="UniProtKB-UniRule"/>
</dbReference>
<dbReference type="PROSITE" id="PS50862">
    <property type="entry name" value="AA_TRNA_LIGASE_II"/>
    <property type="match status" value="1"/>
</dbReference>
<comment type="caution">
    <text evidence="14">The sequence shown here is derived from an EMBL/GenBank/DDBJ whole genome shotgun (WGS) entry which is preliminary data.</text>
</comment>
<feature type="binding site" evidence="12">
    <location>
        <position position="288"/>
    </location>
    <ligand>
        <name>L-histidine</name>
        <dbReference type="ChEBI" id="CHEBI:57595"/>
    </ligand>
</feature>
<feature type="binding site" evidence="12">
    <location>
        <position position="139"/>
    </location>
    <ligand>
        <name>L-histidine</name>
        <dbReference type="ChEBI" id="CHEBI:57595"/>
    </ligand>
</feature>
<comment type="similarity">
    <text evidence="1">Belongs to the class-II aminoacyl-tRNA synthetase family.</text>
</comment>
<evidence type="ECO:0000256" key="11">
    <source>
        <dbReference type="NCBIfam" id="TIGR00442"/>
    </source>
</evidence>
<dbReference type="InterPro" id="IPR006195">
    <property type="entry name" value="aa-tRNA-synth_II"/>
</dbReference>